<keyword evidence="1" id="KW-0472">Membrane</keyword>
<name>A0ABM9CS61_9BACL</name>
<dbReference type="EMBL" id="CAKMMW010000021">
    <property type="protein sequence ID" value="CAH1222031.1"/>
    <property type="molecule type" value="Genomic_DNA"/>
</dbReference>
<feature type="transmembrane region" description="Helical" evidence="1">
    <location>
        <begin position="58"/>
        <end position="81"/>
    </location>
</feature>
<dbReference type="Proteomes" id="UP000838821">
    <property type="component" value="Unassembled WGS sequence"/>
</dbReference>
<reference evidence="2" key="1">
    <citation type="submission" date="2022-01" db="EMBL/GenBank/DDBJ databases">
        <authorList>
            <person name="Criscuolo A."/>
        </authorList>
    </citation>
    <scope>NUCLEOTIDE SEQUENCE</scope>
    <source>
        <strain evidence="2">CIP111891</strain>
    </source>
</reference>
<feature type="transmembrane region" description="Helical" evidence="1">
    <location>
        <begin position="6"/>
        <end position="24"/>
    </location>
</feature>
<comment type="caution">
    <text evidence="2">The sequence shown here is derived from an EMBL/GenBank/DDBJ whole genome shotgun (WGS) entry which is preliminary data.</text>
</comment>
<feature type="transmembrane region" description="Helical" evidence="1">
    <location>
        <begin position="113"/>
        <end position="131"/>
    </location>
</feature>
<evidence type="ECO:0000313" key="2">
    <source>
        <dbReference type="EMBL" id="CAH1222031.1"/>
    </source>
</evidence>
<keyword evidence="1" id="KW-0812">Transmembrane</keyword>
<keyword evidence="3" id="KW-1185">Reference proteome</keyword>
<keyword evidence="1" id="KW-1133">Transmembrane helix</keyword>
<sequence length="146" mass="16205">MGGRNILLSFVFHFLLLVMTGILFRIGNHPLFSMIVMLVVLSGYTLLGNIFLKPLGSVATNLLSVSFVSLVGFLIGLYAWLFPSMMGFNWMIFLGYYLYIFGVVDALNLDPGPHITFCFFVVPSLFLWIGLQLKASGYSISGSRTS</sequence>
<feature type="transmembrane region" description="Helical" evidence="1">
    <location>
        <begin position="88"/>
        <end position="107"/>
    </location>
</feature>
<evidence type="ECO:0000313" key="3">
    <source>
        <dbReference type="Proteomes" id="UP000838821"/>
    </source>
</evidence>
<organism evidence="2 3">
    <name type="scientific">Paenibacillus allorhizoplanae</name>
    <dbReference type="NCBI Taxonomy" id="2905648"/>
    <lineage>
        <taxon>Bacteria</taxon>
        <taxon>Bacillati</taxon>
        <taxon>Bacillota</taxon>
        <taxon>Bacilli</taxon>
        <taxon>Bacillales</taxon>
        <taxon>Paenibacillaceae</taxon>
        <taxon>Paenibacillus</taxon>
    </lineage>
</organism>
<feature type="transmembrane region" description="Helical" evidence="1">
    <location>
        <begin position="31"/>
        <end position="52"/>
    </location>
</feature>
<protein>
    <submittedName>
        <fullName evidence="2">Uncharacterized protein</fullName>
    </submittedName>
</protein>
<gene>
    <name evidence="2" type="ORF">PAECIP111891_05278</name>
</gene>
<accession>A0ABM9CS61</accession>
<proteinExistence type="predicted"/>
<evidence type="ECO:0000256" key="1">
    <source>
        <dbReference type="SAM" id="Phobius"/>
    </source>
</evidence>